<organism evidence="1">
    <name type="scientific">Eucalyptus grandis</name>
    <name type="common">Flooded gum</name>
    <dbReference type="NCBI Taxonomy" id="71139"/>
    <lineage>
        <taxon>Eukaryota</taxon>
        <taxon>Viridiplantae</taxon>
        <taxon>Streptophyta</taxon>
        <taxon>Embryophyta</taxon>
        <taxon>Tracheophyta</taxon>
        <taxon>Spermatophyta</taxon>
        <taxon>Magnoliopsida</taxon>
        <taxon>eudicotyledons</taxon>
        <taxon>Gunneridae</taxon>
        <taxon>Pentapetalae</taxon>
        <taxon>rosids</taxon>
        <taxon>malvids</taxon>
        <taxon>Myrtales</taxon>
        <taxon>Myrtaceae</taxon>
        <taxon>Myrtoideae</taxon>
        <taxon>Eucalypteae</taxon>
        <taxon>Eucalyptus</taxon>
    </lineage>
</organism>
<dbReference type="Gramene" id="KCW83460">
    <property type="protein sequence ID" value="KCW83460"/>
    <property type="gene ID" value="EUGRSUZ_B00379"/>
</dbReference>
<dbReference type="AlphaFoldDB" id="A0A059CZU7"/>
<sequence>MAPRDNSSKLEQKLGRFDGTEVICPTIWKVQPGLSPPAPFNRLFFFAKQRDSATSAGGETWLLVPRHTRWRRQDGRSIRSYFVEMKSILLVDPFDIVGSPTVDVHVITTHICRLGPIFQLHQVGDGHRPAPRLL</sequence>
<evidence type="ECO:0000313" key="1">
    <source>
        <dbReference type="EMBL" id="KCW83460.1"/>
    </source>
</evidence>
<dbReference type="InParanoid" id="A0A059CZU7"/>
<gene>
    <name evidence="1" type="ORF">EUGRSUZ_B00379</name>
</gene>
<reference evidence="1" key="1">
    <citation type="submission" date="2013-07" db="EMBL/GenBank/DDBJ databases">
        <title>The genome of Eucalyptus grandis.</title>
        <authorList>
            <person name="Schmutz J."/>
            <person name="Hayes R."/>
            <person name="Myburg A."/>
            <person name="Tuskan G."/>
            <person name="Grattapaglia D."/>
            <person name="Rokhsar D.S."/>
        </authorList>
    </citation>
    <scope>NUCLEOTIDE SEQUENCE</scope>
    <source>
        <tissue evidence="1">Leaf extractions</tissue>
    </source>
</reference>
<accession>A0A059CZU7</accession>
<name>A0A059CZU7_EUCGR</name>
<proteinExistence type="predicted"/>
<protein>
    <submittedName>
        <fullName evidence="1">Uncharacterized protein</fullName>
    </submittedName>
</protein>
<dbReference type="EMBL" id="KK198754">
    <property type="protein sequence ID" value="KCW83460.1"/>
    <property type="molecule type" value="Genomic_DNA"/>
</dbReference>